<comment type="caution">
    <text evidence="1">The sequence shown here is derived from an EMBL/GenBank/DDBJ whole genome shotgun (WGS) entry which is preliminary data.</text>
</comment>
<dbReference type="Proteomes" id="UP001152320">
    <property type="component" value="Unassembled WGS sequence"/>
</dbReference>
<evidence type="ECO:0000313" key="1">
    <source>
        <dbReference type="EMBL" id="KAJ8018196.1"/>
    </source>
</evidence>
<organism evidence="1 2">
    <name type="scientific">Holothuria leucospilota</name>
    <name type="common">Black long sea cucumber</name>
    <name type="synonym">Mertensiothuria leucospilota</name>
    <dbReference type="NCBI Taxonomy" id="206669"/>
    <lineage>
        <taxon>Eukaryota</taxon>
        <taxon>Metazoa</taxon>
        <taxon>Echinodermata</taxon>
        <taxon>Eleutherozoa</taxon>
        <taxon>Echinozoa</taxon>
        <taxon>Holothuroidea</taxon>
        <taxon>Aspidochirotacea</taxon>
        <taxon>Aspidochirotida</taxon>
        <taxon>Holothuriidae</taxon>
        <taxon>Holothuria</taxon>
    </lineage>
</organism>
<dbReference type="EMBL" id="JAIZAY010000551">
    <property type="protein sequence ID" value="KAJ8018196.1"/>
    <property type="molecule type" value="Genomic_DNA"/>
</dbReference>
<sequence>MQTPPNSLHGPSVHTEFFPIPLGGYIPIRSGRGTSGSIATLAFCPPLTLYVKDLSKID</sequence>
<proteinExistence type="predicted"/>
<protein>
    <submittedName>
        <fullName evidence="1">Uncharacterized protein</fullName>
    </submittedName>
</protein>
<keyword evidence="2" id="KW-1185">Reference proteome</keyword>
<accession>A0A9Q0YGE7</accession>
<evidence type="ECO:0000313" key="2">
    <source>
        <dbReference type="Proteomes" id="UP001152320"/>
    </source>
</evidence>
<gene>
    <name evidence="1" type="ORF">HOLleu_43954</name>
</gene>
<name>A0A9Q0YGE7_HOLLE</name>
<reference evidence="1" key="1">
    <citation type="submission" date="2021-10" db="EMBL/GenBank/DDBJ databases">
        <title>Tropical sea cucumber genome reveals ecological adaptation and Cuvierian tubules defense mechanism.</title>
        <authorList>
            <person name="Chen T."/>
        </authorList>
    </citation>
    <scope>NUCLEOTIDE SEQUENCE</scope>
    <source>
        <strain evidence="1">Nanhai2018</strain>
        <tissue evidence="1">Muscle</tissue>
    </source>
</reference>
<dbReference type="AlphaFoldDB" id="A0A9Q0YGE7"/>